<dbReference type="Proteomes" id="UP001499954">
    <property type="component" value="Unassembled WGS sequence"/>
</dbReference>
<dbReference type="InterPro" id="IPR050491">
    <property type="entry name" value="AmpC-like"/>
</dbReference>
<feature type="chain" id="PRO_5045595306" description="Beta-lactamase-related domain-containing protein" evidence="1">
    <location>
        <begin position="36"/>
        <end position="375"/>
    </location>
</feature>
<evidence type="ECO:0000256" key="1">
    <source>
        <dbReference type="SAM" id="SignalP"/>
    </source>
</evidence>
<dbReference type="Pfam" id="PF00144">
    <property type="entry name" value="Beta-lactamase"/>
    <property type="match status" value="1"/>
</dbReference>
<keyword evidence="4" id="KW-1185">Reference proteome</keyword>
<feature type="signal peptide" evidence="1">
    <location>
        <begin position="1"/>
        <end position="35"/>
    </location>
</feature>
<dbReference type="EMBL" id="BAAAMK010000004">
    <property type="protein sequence ID" value="GAA1956281.1"/>
    <property type="molecule type" value="Genomic_DNA"/>
</dbReference>
<dbReference type="SUPFAM" id="SSF56601">
    <property type="entry name" value="beta-lactamase/transpeptidase-like"/>
    <property type="match status" value="1"/>
</dbReference>
<dbReference type="RefSeq" id="WP_157416699.1">
    <property type="nucleotide sequence ID" value="NZ_BAAAMK010000004.1"/>
</dbReference>
<evidence type="ECO:0000259" key="2">
    <source>
        <dbReference type="Pfam" id="PF00144"/>
    </source>
</evidence>
<comment type="caution">
    <text evidence="3">The sequence shown here is derived from an EMBL/GenBank/DDBJ whole genome shotgun (WGS) entry which is preliminary data.</text>
</comment>
<dbReference type="PANTHER" id="PTHR46825:SF8">
    <property type="entry name" value="BETA-LACTAMASE-RELATED"/>
    <property type="match status" value="1"/>
</dbReference>
<feature type="domain" description="Beta-lactamase-related" evidence="2">
    <location>
        <begin position="71"/>
        <end position="365"/>
    </location>
</feature>
<reference evidence="4" key="1">
    <citation type="journal article" date="2019" name="Int. J. Syst. Evol. Microbiol.">
        <title>The Global Catalogue of Microorganisms (GCM) 10K type strain sequencing project: providing services to taxonomists for standard genome sequencing and annotation.</title>
        <authorList>
            <consortium name="The Broad Institute Genomics Platform"/>
            <consortium name="The Broad Institute Genome Sequencing Center for Infectious Disease"/>
            <person name="Wu L."/>
            <person name="Ma J."/>
        </authorList>
    </citation>
    <scope>NUCLEOTIDE SEQUENCE [LARGE SCALE GENOMIC DNA]</scope>
    <source>
        <strain evidence="4">JCM 13584</strain>
    </source>
</reference>
<evidence type="ECO:0000313" key="3">
    <source>
        <dbReference type="EMBL" id="GAA1956281.1"/>
    </source>
</evidence>
<accession>A0ABP5C2X5</accession>
<keyword evidence="1" id="KW-0732">Signal</keyword>
<dbReference type="InterPro" id="IPR001466">
    <property type="entry name" value="Beta-lactam-related"/>
</dbReference>
<dbReference type="InterPro" id="IPR012338">
    <property type="entry name" value="Beta-lactam/transpept-like"/>
</dbReference>
<protein>
    <recommendedName>
        <fullName evidence="2">Beta-lactamase-related domain-containing protein</fullName>
    </recommendedName>
</protein>
<dbReference type="PANTHER" id="PTHR46825">
    <property type="entry name" value="D-ALANYL-D-ALANINE-CARBOXYPEPTIDASE/ENDOPEPTIDASE AMPH"/>
    <property type="match status" value="1"/>
</dbReference>
<gene>
    <name evidence="3" type="ORF">GCM10009717_22960</name>
</gene>
<sequence length="375" mass="37622">MPVTSAPSRTVLRSVLAVAAAVASGCLVLTLAACAPPAASGQAASTAALPGGYTGDVELAELLRPSFASAGTAPAVAAAVIEADGTVRTAFHGADDTSVFEIGSVTKTFTGELVAEAIARGEVELDDTLDEHLDLAGTPVGALTLADLVTHSSGLPTFPDHDEAWLDRLRAAYEAGADGIDETLDELLDEARSVPASSIAPERQYSNLGAALVGQALAAAAGTDYRTLLEDRLFGPLGMDTASLPLVDAEVPTGHLAGAGEAGDPAEPTTLAAYAPAGGIHATIGDLVAYAEAVIDGPLTGSAAQQAHGEVADTGYFWGLQQVGGHAVVEHGGMTNGFASMLFVDTTAGTASIVLVNRNMGLEGVAETLIAVAGR</sequence>
<proteinExistence type="predicted"/>
<dbReference type="Gene3D" id="3.40.710.10">
    <property type="entry name" value="DD-peptidase/beta-lactamase superfamily"/>
    <property type="match status" value="1"/>
</dbReference>
<organism evidence="3 4">
    <name type="scientific">Agromyces allii</name>
    <dbReference type="NCBI Taxonomy" id="393607"/>
    <lineage>
        <taxon>Bacteria</taxon>
        <taxon>Bacillati</taxon>
        <taxon>Actinomycetota</taxon>
        <taxon>Actinomycetes</taxon>
        <taxon>Micrococcales</taxon>
        <taxon>Microbacteriaceae</taxon>
        <taxon>Agromyces</taxon>
    </lineage>
</organism>
<name>A0ABP5C2X5_9MICO</name>
<evidence type="ECO:0000313" key="4">
    <source>
        <dbReference type="Proteomes" id="UP001499954"/>
    </source>
</evidence>